<protein>
    <submittedName>
        <fullName evidence="1">Uncharacterized protein</fullName>
    </submittedName>
</protein>
<dbReference type="STRING" id="1441469.A0A225AMQ2"/>
<reference evidence="1 2" key="1">
    <citation type="submission" date="2015-06" db="EMBL/GenBank/DDBJ databases">
        <title>Talaromyces atroroseus IBT 11181 draft genome.</title>
        <authorList>
            <person name="Rasmussen K.B."/>
            <person name="Rasmussen S."/>
            <person name="Petersen B."/>
            <person name="Sicheritz-Ponten T."/>
            <person name="Mortensen U.H."/>
            <person name="Thrane U."/>
        </authorList>
    </citation>
    <scope>NUCLEOTIDE SEQUENCE [LARGE SCALE GENOMIC DNA]</scope>
    <source>
        <strain evidence="1 2">IBT 11181</strain>
    </source>
</reference>
<accession>A0A225AMQ2</accession>
<comment type="caution">
    <text evidence="1">The sequence shown here is derived from an EMBL/GenBank/DDBJ whole genome shotgun (WGS) entry which is preliminary data.</text>
</comment>
<sequence length="422" mass="47021">MESMDLTPIDGDGSIELGSGQDLRSEITFEAPTAALCPHCYRHVGQPPRRQSQIHPPVIPNSHATHAELQDAINAALENQLGEQNYDEVKVLLLNWEDMCLKKSEYESSILEQTVKLKEVFQNDYHYDVEHYFIPSVNPYFQLLNDISETIRDLADKSGNSIQDGGQLMWSAHKDWGPALSWYDLQRLLETALVDVLLLLDCDQSIGPTTKGLCGTMEVLAGSSREHKASGLEKDSIFASSFTHTLAKHLREQASHLHGLLVTELQALLSLDKTLEGQSPIHGVLKRHGNPIKLRPLLSKVEVEETASRKYCAFKASRSPFVSIRYRGEGYSKPVAIKSELKALVSVSFRGEISPHLDDFIELSSTQRKGEFLKIEIQALNIGAALDCRSSMVLFSMPVTLWAHLEDLPGCSLIGFVKTWSS</sequence>
<organism evidence="1 2">
    <name type="scientific">Talaromyces atroroseus</name>
    <dbReference type="NCBI Taxonomy" id="1441469"/>
    <lineage>
        <taxon>Eukaryota</taxon>
        <taxon>Fungi</taxon>
        <taxon>Dikarya</taxon>
        <taxon>Ascomycota</taxon>
        <taxon>Pezizomycotina</taxon>
        <taxon>Eurotiomycetes</taxon>
        <taxon>Eurotiomycetidae</taxon>
        <taxon>Eurotiales</taxon>
        <taxon>Trichocomaceae</taxon>
        <taxon>Talaromyces</taxon>
        <taxon>Talaromyces sect. Trachyspermi</taxon>
    </lineage>
</organism>
<dbReference type="GeneID" id="31001923"/>
<name>A0A225AMQ2_TALAT</name>
<evidence type="ECO:0000313" key="2">
    <source>
        <dbReference type="Proteomes" id="UP000214365"/>
    </source>
</evidence>
<dbReference type="EMBL" id="LFMY01000003">
    <property type="protein sequence ID" value="OKL62170.1"/>
    <property type="molecule type" value="Genomic_DNA"/>
</dbReference>
<dbReference type="Proteomes" id="UP000214365">
    <property type="component" value="Unassembled WGS sequence"/>
</dbReference>
<dbReference type="RefSeq" id="XP_020122291.1">
    <property type="nucleotide sequence ID" value="XM_020264570.1"/>
</dbReference>
<dbReference type="OrthoDB" id="4760831at2759"/>
<evidence type="ECO:0000313" key="1">
    <source>
        <dbReference type="EMBL" id="OKL62170.1"/>
    </source>
</evidence>
<proteinExistence type="predicted"/>
<gene>
    <name evidence="1" type="ORF">UA08_02168</name>
</gene>
<keyword evidence="2" id="KW-1185">Reference proteome</keyword>
<dbReference type="AlphaFoldDB" id="A0A225AMQ2"/>